<keyword evidence="2" id="KW-1185">Reference proteome</keyword>
<organism evidence="1 2">
    <name type="scientific">Rhizobium soli</name>
    <dbReference type="NCBI Taxonomy" id="424798"/>
    <lineage>
        <taxon>Bacteria</taxon>
        <taxon>Pseudomonadati</taxon>
        <taxon>Pseudomonadota</taxon>
        <taxon>Alphaproteobacteria</taxon>
        <taxon>Hyphomicrobiales</taxon>
        <taxon>Rhizobiaceae</taxon>
        <taxon>Rhizobium/Agrobacterium group</taxon>
        <taxon>Rhizobium</taxon>
    </lineage>
</organism>
<reference evidence="1 2" key="1">
    <citation type="submission" date="2020-08" db="EMBL/GenBank/DDBJ databases">
        <title>The Agave Microbiome: Exploring the role of microbial communities in plant adaptations to desert environments.</title>
        <authorList>
            <person name="Partida-Martinez L.P."/>
        </authorList>
    </citation>
    <scope>NUCLEOTIDE SEQUENCE [LARGE SCALE GENOMIC DNA]</scope>
    <source>
        <strain evidence="1 2">AS3.12</strain>
    </source>
</reference>
<dbReference type="AlphaFoldDB" id="A0A7X0MTC1"/>
<protein>
    <recommendedName>
        <fullName evidence="3">Integrase catalytic domain-containing protein</fullName>
    </recommendedName>
</protein>
<gene>
    <name evidence="1" type="ORF">F4695_004264</name>
</gene>
<proteinExistence type="predicted"/>
<accession>A0A7X0MTC1</accession>
<evidence type="ECO:0000313" key="2">
    <source>
        <dbReference type="Proteomes" id="UP000585437"/>
    </source>
</evidence>
<evidence type="ECO:0008006" key="3">
    <source>
        <dbReference type="Google" id="ProtNLM"/>
    </source>
</evidence>
<evidence type="ECO:0000313" key="1">
    <source>
        <dbReference type="EMBL" id="MBB6510872.1"/>
    </source>
</evidence>
<name>A0A7X0MTC1_9HYPH</name>
<dbReference type="Proteomes" id="UP000585437">
    <property type="component" value="Unassembled WGS sequence"/>
</dbReference>
<dbReference type="EMBL" id="JACHBU010000011">
    <property type="protein sequence ID" value="MBB6510872.1"/>
    <property type="molecule type" value="Genomic_DNA"/>
</dbReference>
<comment type="caution">
    <text evidence="1">The sequence shown here is derived from an EMBL/GenBank/DDBJ whole genome shotgun (WGS) entry which is preliminary data.</text>
</comment>
<sequence length="50" mass="5229">MQLAEAGIKLSIESVDDSYDNALTETINGLYKPRSSIGPGVGGTSKRSNS</sequence>